<evidence type="ECO:0000313" key="4">
    <source>
        <dbReference type="Proteomes" id="UP001235939"/>
    </source>
</evidence>
<dbReference type="Gene3D" id="3.30.420.10">
    <property type="entry name" value="Ribonuclease H-like superfamily/Ribonuclease H"/>
    <property type="match status" value="1"/>
</dbReference>
<dbReference type="Proteomes" id="UP001235939">
    <property type="component" value="Chromosome 04"/>
</dbReference>
<dbReference type="InterPro" id="IPR005162">
    <property type="entry name" value="Retrotrans_gag_dom"/>
</dbReference>
<dbReference type="InterPro" id="IPR054465">
    <property type="entry name" value="Integrase_p58-like_C"/>
</dbReference>
<feature type="domain" description="Integrase p58-like C-terminal" evidence="2">
    <location>
        <begin position="129"/>
        <end position="164"/>
    </location>
</feature>
<evidence type="ECO:0000259" key="1">
    <source>
        <dbReference type="Pfam" id="PF03732"/>
    </source>
</evidence>
<dbReference type="EMBL" id="CP092866">
    <property type="protein sequence ID" value="UYV66783.1"/>
    <property type="molecule type" value="Genomic_DNA"/>
</dbReference>
<proteinExistence type="predicted"/>
<dbReference type="InterPro" id="IPR050951">
    <property type="entry name" value="Retrovirus_Pol_polyprotein"/>
</dbReference>
<dbReference type="InterPro" id="IPR043502">
    <property type="entry name" value="DNA/RNA_pol_sf"/>
</dbReference>
<dbReference type="Pfam" id="PF03732">
    <property type="entry name" value="Retrotrans_gag"/>
    <property type="match status" value="1"/>
</dbReference>
<dbReference type="SUPFAM" id="SSF56672">
    <property type="entry name" value="DNA/RNA polymerases"/>
    <property type="match status" value="1"/>
</dbReference>
<evidence type="ECO:0000313" key="3">
    <source>
        <dbReference type="EMBL" id="UYV66783.1"/>
    </source>
</evidence>
<organism evidence="3 4">
    <name type="scientific">Cordylochernes scorpioides</name>
    <dbReference type="NCBI Taxonomy" id="51811"/>
    <lineage>
        <taxon>Eukaryota</taxon>
        <taxon>Metazoa</taxon>
        <taxon>Ecdysozoa</taxon>
        <taxon>Arthropoda</taxon>
        <taxon>Chelicerata</taxon>
        <taxon>Arachnida</taxon>
        <taxon>Pseudoscorpiones</taxon>
        <taxon>Cheliferoidea</taxon>
        <taxon>Chernetidae</taxon>
        <taxon>Cordylochernes</taxon>
    </lineage>
</organism>
<name>A0ABY6KDC4_9ARAC</name>
<dbReference type="Pfam" id="PF22938">
    <property type="entry name" value="Integrase_p58_C"/>
    <property type="match status" value="1"/>
</dbReference>
<dbReference type="PANTHER" id="PTHR37984">
    <property type="entry name" value="PROTEIN CBG26694"/>
    <property type="match status" value="1"/>
</dbReference>
<feature type="domain" description="Retrotransposon gag" evidence="1">
    <location>
        <begin position="267"/>
        <end position="354"/>
    </location>
</feature>
<dbReference type="InterPro" id="IPR036397">
    <property type="entry name" value="RNaseH_sf"/>
</dbReference>
<dbReference type="InterPro" id="IPR043128">
    <property type="entry name" value="Rev_trsase/Diguanyl_cyclase"/>
</dbReference>
<gene>
    <name evidence="3" type="ORF">LAZ67_4002852</name>
</gene>
<evidence type="ECO:0000259" key="2">
    <source>
        <dbReference type="Pfam" id="PF22938"/>
    </source>
</evidence>
<sequence>MINMYVNTDQKNWNEILPFITHAYNITIQETTGHSPCFLLFGREPMSNENILMDSNMDDYDEYIENYLDKIARTRQVVINNTEKTQERMKRNYDKIHNEKMYEPGHLVAVWTPVRKITKYEEPLRKYFGPYRILKKLSNVNYFIDPKDNPGQDPSIVHVSRLKPYFERIDEENIDPKQWDQGGLQVSVLFLVNVKFGNKKAKLPLLVVTRWAKPHRKELTEAGTQVSNYVVQHLPRNPSIFSGEDGYARVAKYNHWDETLCLTKVYFYLSGTALKWFENNEESIQTWKEFTSQLENVFGKKENSKLQAEKKLKTRAQLKGESTEFYIQDVLCLCKEADLQMSEEDKISHLMKWIAEELYQALLPRDVQSTEQFITECRRVEALRCRRVTPTKYERLPNVASLCDQDDGEYLSSLIRKIVREEIKQVLDSPHHEEPKIAVIEDLVREEIVKTLAPRSKPTITDLLIYADTIQEHNKKLKGILEKAKEKNIKFDLTKAQICLTKVRFLGHVISQNGIDPEPNKIDKLITFKRPEDKKSLQRIMGLYNYLGKFIPNLAASTSNIRGILRKTCCLALGA</sequence>
<reference evidence="3 4" key="1">
    <citation type="submission" date="2022-01" db="EMBL/GenBank/DDBJ databases">
        <title>A chromosomal length assembly of Cordylochernes scorpioides.</title>
        <authorList>
            <person name="Zeh D."/>
            <person name="Zeh J."/>
        </authorList>
    </citation>
    <scope>NUCLEOTIDE SEQUENCE [LARGE SCALE GENOMIC DNA]</scope>
    <source>
        <strain evidence="3">IN4F17</strain>
        <tissue evidence="3">Whole Body</tissue>
    </source>
</reference>
<dbReference type="PANTHER" id="PTHR37984:SF5">
    <property type="entry name" value="PROTEIN NYNRIN-LIKE"/>
    <property type="match status" value="1"/>
</dbReference>
<protein>
    <submittedName>
        <fullName evidence="3">K02A2.6-like</fullName>
    </submittedName>
</protein>
<keyword evidence="4" id="KW-1185">Reference proteome</keyword>
<dbReference type="Gene3D" id="3.30.70.270">
    <property type="match status" value="2"/>
</dbReference>
<accession>A0ABY6KDC4</accession>